<proteinExistence type="predicted"/>
<evidence type="ECO:0000259" key="3">
    <source>
        <dbReference type="PROSITE" id="PS50076"/>
    </source>
</evidence>
<dbReference type="InterPro" id="IPR001623">
    <property type="entry name" value="DnaJ_domain"/>
</dbReference>
<dbReference type="PROSITE" id="PS50076">
    <property type="entry name" value="DNAJ_2"/>
    <property type="match status" value="1"/>
</dbReference>
<evidence type="ECO:0000313" key="4">
    <source>
        <dbReference type="EMBL" id="TRW89938.1"/>
    </source>
</evidence>
<accession>A0ABY3C500</accession>
<evidence type="ECO:0000256" key="1">
    <source>
        <dbReference type="ARBA" id="ARBA00023186"/>
    </source>
</evidence>
<keyword evidence="5" id="KW-1185">Reference proteome</keyword>
<dbReference type="EMBL" id="RYFG02000120">
    <property type="protein sequence ID" value="TRW89938.1"/>
    <property type="molecule type" value="Genomic_DNA"/>
</dbReference>
<dbReference type="Gene3D" id="1.10.287.110">
    <property type="entry name" value="DnaJ domain"/>
    <property type="match status" value="1"/>
</dbReference>
<dbReference type="RefSeq" id="WP_127026975.1">
    <property type="nucleotide sequence ID" value="NZ_RYFG02000120.1"/>
</dbReference>
<dbReference type="Pfam" id="PF00226">
    <property type="entry name" value="DnaJ"/>
    <property type="match status" value="1"/>
</dbReference>
<dbReference type="SUPFAM" id="SSF46565">
    <property type="entry name" value="Chaperone J-domain"/>
    <property type="match status" value="1"/>
</dbReference>
<dbReference type="Proteomes" id="UP000733744">
    <property type="component" value="Unassembled WGS sequence"/>
</dbReference>
<dbReference type="SMART" id="SM00271">
    <property type="entry name" value="DnaJ"/>
    <property type="match status" value="1"/>
</dbReference>
<reference evidence="4 5" key="1">
    <citation type="journal article" date="2019" name="Antonie Van Leeuwenhoek">
        <title>Description of 'Ca. Methylobacter oryzae' KRF1, a novel species from the environmentally important Methylobacter clade 2.</title>
        <authorList>
            <person name="Khatri K."/>
            <person name="Mohite J.A."/>
            <person name="Pandit P.S."/>
            <person name="Bahulikar R."/>
            <person name="Rahalkar M.C."/>
        </authorList>
    </citation>
    <scope>NUCLEOTIDE SEQUENCE [LARGE SCALE GENOMIC DNA]</scope>
    <source>
        <strain evidence="4 5">KRF1</strain>
    </source>
</reference>
<organism evidence="4 5">
    <name type="scientific">Candidatus Methylobacter oryzae</name>
    <dbReference type="NCBI Taxonomy" id="2497749"/>
    <lineage>
        <taxon>Bacteria</taxon>
        <taxon>Pseudomonadati</taxon>
        <taxon>Pseudomonadota</taxon>
        <taxon>Gammaproteobacteria</taxon>
        <taxon>Methylococcales</taxon>
        <taxon>Methylococcaceae</taxon>
        <taxon>Methylobacter</taxon>
    </lineage>
</organism>
<comment type="caution">
    <text evidence="4">The sequence shown here is derived from an EMBL/GenBank/DDBJ whole genome shotgun (WGS) entry which is preliminary data.</text>
</comment>
<dbReference type="PRINTS" id="PR00625">
    <property type="entry name" value="JDOMAIN"/>
</dbReference>
<name>A0ABY3C500_9GAMM</name>
<sequence>MYSTEQLVDRATPVKDQETQLAVVPANPLDLPAITFQEGLDRRKQNRAALMAWIRDALVDGSDFGKVHTVSRSKCQAGKNCRNPNHFSKASLFKPGAEKICGMLGVTVRYPSLPEYEKAALAGAHLNQIIIRCEIVDGSGRVVADGVGARIVSQDNGDINKSLKMAEKSAHIDATLRMAGLSEVFTQDIEDMVQRREAESIQRAESELNSGFEGISKTQHQQLETKIKELGLDRARVKEWMTKASHNRFNSFLELNQDFYRILYNKLDQFAESGSINVKEALSILGLSAFADQEAIKKAYRKACIKYRPDKNQAGPEMMKIINAAHLLLKEIAYNGSEHPVQEEIDSEFGDLLNDALNAVTGLDGVNIAVCGAGVWLSGNTREHKEAIKAAGYRWSTRKAAWYFHPSDHKAELSSSSAQTKLMPSGYKNRNKDGRNIENTGTGVNAAVLCAAQSS</sequence>
<evidence type="ECO:0000256" key="2">
    <source>
        <dbReference type="SAM" id="MobiDB-lite"/>
    </source>
</evidence>
<dbReference type="InterPro" id="IPR036869">
    <property type="entry name" value="J_dom_sf"/>
</dbReference>
<evidence type="ECO:0000313" key="5">
    <source>
        <dbReference type="Proteomes" id="UP000733744"/>
    </source>
</evidence>
<keyword evidence="1" id="KW-0143">Chaperone</keyword>
<dbReference type="CDD" id="cd06257">
    <property type="entry name" value="DnaJ"/>
    <property type="match status" value="1"/>
</dbReference>
<protein>
    <recommendedName>
        <fullName evidence="3">J domain-containing protein</fullName>
    </recommendedName>
</protein>
<feature type="domain" description="J" evidence="3">
    <location>
        <begin position="280"/>
        <end position="350"/>
    </location>
</feature>
<feature type="region of interest" description="Disordered" evidence="2">
    <location>
        <begin position="414"/>
        <end position="439"/>
    </location>
</feature>
<gene>
    <name evidence="4" type="ORF">EKO24_020155</name>
</gene>